<sequence length="808" mass="91433">MHTWPLDRQGFVNHYLVSGPRVTPFSSGEKDRNQLRLEAHLRSVIARHAPVKDTGQIHVHKNSRLSLPWRFQGGRDGAFVNLSEFYATMQRIEFDVVCVLHAPRPMSAPAVLWSYAAVDLYCNGAWTGSLRQPVYKPMGRAEVALPLQEGRNVIYLACETLGVRDTRSVVGLQLKGCQTEIRVSLPDEAWTQEAASALDFLENAVLLPGELRFCHAAPPQTEWAFTGRDPDFAVDRLPTRWHSGEGSTALPLPEGKTEITLRIPAGGGWVQRTWERTEQIHPRSIRPAPGYKDNLHVILERIAAVESLSRGAFGFPIANMLARKALNKPSEKDDQLMQDTLDLIERRVDCADFLVCGLIRFLKNYAVGDDTARRIRRVLTHFRYWMDQEGFDGMCFWSENHSLMFFSSAMLAGEMYPDDEFPLAKMTGRQLYAWGRQKVLDWLSDVERHGFEEFLSTVYMCITFAVLINVVDYAEEGISLRAAGIADRLLQMLALHTFKGGIIAPQGRVYRGVLYPFQSNAMALMNLADPSQPYDYGEGWLGFYATSRYRLPGGLKEWMERPASLSYVTGNARIVLEKHRDWCLTSVQSPREPFDRWKNIAKDPHADPSSLAFVKSYNECFHGTTCFQPGVSGYQQHLWYAALDGEAIVFINHPGAASEGGDMRPGYWHGNGIFPALKQQGAVLGMIYRIPENHPLQYVHLYCPECRFDEVCRVDDWLLLRKGNGLIGLWSSVPMEPWQGMNVQCEQRMWGSEIACLCVCAGKETEDMDAFRRQVKGLNPHYQSSEKTLTAGDYSLTWRLGEDDTQAL</sequence>
<reference evidence="1" key="1">
    <citation type="submission" date="2014-03" db="EMBL/GenBank/DDBJ databases">
        <title>A sequence of cellulolytic fosmid clone of goat rumen metagenome.</title>
        <authorList>
            <person name="Lee K.-T."/>
            <person name="Kim J.-Y."/>
            <person name="Kim Y.-J."/>
            <person name="Ahn J.-H."/>
            <person name="Park M.-N."/>
            <person name="Kim J.-H."/>
            <person name="Kim T.-H."/>
        </authorList>
    </citation>
    <scope>NUCLEOTIDE SEQUENCE</scope>
</reference>
<accession>A0A0B4N080</accession>
<evidence type="ECO:0000313" key="1">
    <source>
        <dbReference type="EMBL" id="AIF26194.1"/>
    </source>
</evidence>
<organism evidence="1">
    <name type="scientific">uncultured bacterium Ad_144_C12_contig1</name>
    <dbReference type="NCBI Taxonomy" id="1489308"/>
    <lineage>
        <taxon>Bacteria</taxon>
        <taxon>environmental samples</taxon>
    </lineage>
</organism>
<dbReference type="EMBL" id="KJ631400">
    <property type="protein sequence ID" value="AIF26194.1"/>
    <property type="molecule type" value="Genomic_DNA"/>
</dbReference>
<protein>
    <submittedName>
        <fullName evidence="1">Uncharacterized protein</fullName>
    </submittedName>
</protein>
<dbReference type="AlphaFoldDB" id="A0A0B4N080"/>
<proteinExistence type="predicted"/>
<name>A0A0B4N080_9BACT</name>